<gene>
    <name evidence="1" type="primary">Rf1</name>
    <name evidence="1" type="ORF">CM83_14449</name>
    <name evidence="2" type="ORF">g.11169</name>
</gene>
<dbReference type="NCBIfam" id="TIGR00756">
    <property type="entry name" value="PPR"/>
    <property type="match status" value="1"/>
</dbReference>
<dbReference type="EMBL" id="GBHO01041525">
    <property type="protein sequence ID" value="JAG02079.1"/>
    <property type="molecule type" value="Transcribed_RNA"/>
</dbReference>
<organism evidence="1">
    <name type="scientific">Lygus hesperus</name>
    <name type="common">Western plant bug</name>
    <dbReference type="NCBI Taxonomy" id="30085"/>
    <lineage>
        <taxon>Eukaryota</taxon>
        <taxon>Metazoa</taxon>
        <taxon>Ecdysozoa</taxon>
        <taxon>Arthropoda</taxon>
        <taxon>Hexapoda</taxon>
        <taxon>Insecta</taxon>
        <taxon>Pterygota</taxon>
        <taxon>Neoptera</taxon>
        <taxon>Paraneoptera</taxon>
        <taxon>Hemiptera</taxon>
        <taxon>Heteroptera</taxon>
        <taxon>Panheteroptera</taxon>
        <taxon>Cimicomorpha</taxon>
        <taxon>Miridae</taxon>
        <taxon>Mirini</taxon>
        <taxon>Lygus</taxon>
    </lineage>
</organism>
<reference evidence="1" key="2">
    <citation type="submission" date="2014-07" db="EMBL/GenBank/DDBJ databases">
        <authorList>
            <person name="Hull J."/>
        </authorList>
    </citation>
    <scope>NUCLEOTIDE SEQUENCE</scope>
</reference>
<dbReference type="EMBL" id="GDHC01009604">
    <property type="protein sequence ID" value="JAQ09025.1"/>
    <property type="molecule type" value="Transcribed_RNA"/>
</dbReference>
<dbReference type="AlphaFoldDB" id="A0A0A9W2N7"/>
<reference evidence="2" key="3">
    <citation type="journal article" date="2016" name="Gigascience">
        <title>De novo construction of an expanded transcriptome assembly for the western tarnished plant bug, Lygus hesperus.</title>
        <authorList>
            <person name="Tassone E.E."/>
            <person name="Geib S.M."/>
            <person name="Hall B."/>
            <person name="Fabrick J.A."/>
            <person name="Brent C.S."/>
            <person name="Hull J.J."/>
        </authorList>
    </citation>
    <scope>NUCLEOTIDE SEQUENCE</scope>
</reference>
<dbReference type="Gene3D" id="1.25.40.10">
    <property type="entry name" value="Tetratricopeptide repeat domain"/>
    <property type="match status" value="1"/>
</dbReference>
<protein>
    <submittedName>
        <fullName evidence="1">Protein Rf1, mitochondrial</fullName>
    </submittedName>
</protein>
<sequence>MLSFAKAKNWQVAYKVVQEELNSVTTDNEAAMTLLYNCALGAAVNEHEVLLSIYALMTTRKIKPNTTTVNTILSGYNKANRCDDAMAFYKQIANSNKDVNTYLMLLTILGRHRR</sequence>
<accession>A0A0A9W2N7</accession>
<reference evidence="1" key="1">
    <citation type="journal article" date="2014" name="PLoS ONE">
        <title>Transcriptome-Based Identification of ABC Transporters in the Western Tarnished Plant Bug Lygus hesperus.</title>
        <authorList>
            <person name="Hull J.J."/>
            <person name="Chaney K."/>
            <person name="Geib S.M."/>
            <person name="Fabrick J.A."/>
            <person name="Brent C.S."/>
            <person name="Walsh D."/>
            <person name="Lavine L.C."/>
        </authorList>
    </citation>
    <scope>NUCLEOTIDE SEQUENCE</scope>
</reference>
<evidence type="ECO:0000313" key="1">
    <source>
        <dbReference type="EMBL" id="JAG02079.1"/>
    </source>
</evidence>
<evidence type="ECO:0000313" key="2">
    <source>
        <dbReference type="EMBL" id="JAQ09025.1"/>
    </source>
</evidence>
<name>A0A0A9W2N7_LYGHE</name>
<dbReference type="InterPro" id="IPR011990">
    <property type="entry name" value="TPR-like_helical_dom_sf"/>
</dbReference>
<proteinExistence type="predicted"/>
<dbReference type="InterPro" id="IPR002885">
    <property type="entry name" value="PPR_rpt"/>
</dbReference>